<keyword evidence="13" id="KW-0407">Ion channel</keyword>
<dbReference type="Gene3D" id="2.60.120.10">
    <property type="entry name" value="Jelly Rolls"/>
    <property type="match status" value="1"/>
</dbReference>
<evidence type="ECO:0000259" key="16">
    <source>
        <dbReference type="PROSITE" id="PS50042"/>
    </source>
</evidence>
<keyword evidence="7 14" id="KW-1133">Transmembrane helix</keyword>
<sequence length="1092" mass="125934">MLLVVLLVLGTTLVGANLPQVTLPDLGQLEGTHGTSLKGRTFHKFEGVPYARPPVGKYRFREPVPPKPWQGVWQAKTLYKCMQNFQYTPPGGDFVIGDEDCLYLNIYSPNIDPKANLDVIFFIHGGCFMFNYAGFQGPEYLLDRDVVYVSVNYRLGPLGFLCTEDEVAPGNNGLKDQIFALQFVKKYIRYFGGNPDSVTISGMSAGGASVHFHYLSPKSRGLYHRGISQSGTMLNQWVLTEKPLEKAKKLAALLGCSTESSDKMVECLKWRPGRQIVEAVKEFQPWLYNPYTPFGPVVDSWAQDPVLPQHPYILIKEGKFTDLPWLASYTSSEGLYPASDFYIDEQYLEDIDRRWNEIVPFILDYNNTVESQLRDEVSQKIRKYYLGDKKVSRSTFMDFVKITTDRVFVDGVYNTIRMQAPLMKSPLYSYFFEYRGAHSRSESRTGTNKNFGAAHGDDTAYVFKTSVDTASTENDQKVVELLVDIFTSFAKNGVPKVPLEWPPVSRSTDSIIQLKIAGPNDLSLVESKFKNGDFWRSLPLMENEKLFENRKDELEIPNHKCGLPIHGETLSYRIHSGLFVGFRRRLWKWKTVSNSIPESRTVLKSTAQIYIEEQRHFHRHPCIIHPYSQARFLWEMFMIPVFVLLFITIPVVLSNSKVNSGIVVVFYIKLGLDAISFLDIMLNFCTGYYDVKQQKIVLSAKEIAKSYILSYFIFDVISSTPCHMILHWLRRDEDNVWEMLTLLKLVRLPTLVNYLRKLGERWKMTSAMKFICFFLWVSVLLIWLTSLIFLIMRMWHSRSMVKARIKNFPMLFTFFRIVRCMMLVGVTEKMNTSTVVMVFQIGGFAMGAILQIVILSKLMQLFQKRASSKSKYNTLIEEIGEYMKFKELPTQLKDRILKYVDFKFQKHIFREEDVLNNLSSVLKQDILIHRCQKMVEKVEFFKDLPTHVLLRIVTKLRSEIFLPNDVIVLAGYAGHAMYFIYMGTVAVFTGHGKEICHLEDGGHFGEIALVINEPRVATVIAVKECELFKLSRRDFQEAIEPFPELNKKIRQLAMLRLESTLQILSENKEEIRIRHESMVETEDDEFIDTISI</sequence>
<evidence type="ECO:0000256" key="1">
    <source>
        <dbReference type="ARBA" id="ARBA00004141"/>
    </source>
</evidence>
<dbReference type="SUPFAM" id="SSF81324">
    <property type="entry name" value="Voltage-gated potassium channels"/>
    <property type="match status" value="1"/>
</dbReference>
<evidence type="ECO:0000256" key="8">
    <source>
        <dbReference type="ARBA" id="ARBA00023065"/>
    </source>
</evidence>
<feature type="transmembrane region" description="Helical" evidence="14">
    <location>
        <begin position="767"/>
        <end position="795"/>
    </location>
</feature>
<dbReference type="eggNOG" id="KOG1516">
    <property type="taxonomic scope" value="Eukaryota"/>
</dbReference>
<evidence type="ECO:0000256" key="14">
    <source>
        <dbReference type="SAM" id="Phobius"/>
    </source>
</evidence>
<dbReference type="GO" id="GO:0034220">
    <property type="term" value="P:monoatomic ion transmembrane transport"/>
    <property type="evidence" value="ECO:0007669"/>
    <property type="project" value="UniProtKB-KW"/>
</dbReference>
<dbReference type="Gene3D" id="1.10.287.630">
    <property type="entry name" value="Helix hairpin bin"/>
    <property type="match status" value="1"/>
</dbReference>
<dbReference type="Proteomes" id="UP000007266">
    <property type="component" value="Linkage group 8"/>
</dbReference>
<protein>
    <recommendedName>
        <fullName evidence="16">Cyclic nucleotide-binding domain-containing protein</fullName>
    </recommendedName>
</protein>
<reference evidence="17 18" key="1">
    <citation type="journal article" date="2008" name="Nature">
        <title>The genome of the model beetle and pest Tribolium castaneum.</title>
        <authorList>
            <consortium name="Tribolium Genome Sequencing Consortium"/>
            <person name="Richards S."/>
            <person name="Gibbs R.A."/>
            <person name="Weinstock G.M."/>
            <person name="Brown S.J."/>
            <person name="Denell R."/>
            <person name="Beeman R.W."/>
            <person name="Gibbs R."/>
            <person name="Beeman R.W."/>
            <person name="Brown S.J."/>
            <person name="Bucher G."/>
            <person name="Friedrich M."/>
            <person name="Grimmelikhuijzen C.J."/>
            <person name="Klingler M."/>
            <person name="Lorenzen M."/>
            <person name="Richards S."/>
            <person name="Roth S."/>
            <person name="Schroder R."/>
            <person name="Tautz D."/>
            <person name="Zdobnov E.M."/>
            <person name="Muzny D."/>
            <person name="Gibbs R.A."/>
            <person name="Weinstock G.M."/>
            <person name="Attaway T."/>
            <person name="Bell S."/>
            <person name="Buhay C.J."/>
            <person name="Chandrabose M.N."/>
            <person name="Chavez D."/>
            <person name="Clerk-Blankenburg K.P."/>
            <person name="Cree A."/>
            <person name="Dao M."/>
            <person name="Davis C."/>
            <person name="Chacko J."/>
            <person name="Dinh H."/>
            <person name="Dugan-Rocha S."/>
            <person name="Fowler G."/>
            <person name="Garner T.T."/>
            <person name="Garnes J."/>
            <person name="Gnirke A."/>
            <person name="Hawes A."/>
            <person name="Hernandez J."/>
            <person name="Hines S."/>
            <person name="Holder M."/>
            <person name="Hume J."/>
            <person name="Jhangiani S.N."/>
            <person name="Joshi V."/>
            <person name="Khan Z.M."/>
            <person name="Jackson L."/>
            <person name="Kovar C."/>
            <person name="Kowis A."/>
            <person name="Lee S."/>
            <person name="Lewis L.R."/>
            <person name="Margolis J."/>
            <person name="Morgan M."/>
            <person name="Nazareth L.V."/>
            <person name="Nguyen N."/>
            <person name="Okwuonu G."/>
            <person name="Parker D."/>
            <person name="Richards S."/>
            <person name="Ruiz S.J."/>
            <person name="Santibanez J."/>
            <person name="Savard J."/>
            <person name="Scherer S.E."/>
            <person name="Schneider B."/>
            <person name="Sodergren E."/>
            <person name="Tautz D."/>
            <person name="Vattahil S."/>
            <person name="Villasana D."/>
            <person name="White C.S."/>
            <person name="Wright R."/>
            <person name="Park Y."/>
            <person name="Beeman R.W."/>
            <person name="Lord J."/>
            <person name="Oppert B."/>
            <person name="Lorenzen M."/>
            <person name="Brown S."/>
            <person name="Wang L."/>
            <person name="Savard J."/>
            <person name="Tautz D."/>
            <person name="Richards S."/>
            <person name="Weinstock G."/>
            <person name="Gibbs R.A."/>
            <person name="Liu Y."/>
            <person name="Worley K."/>
            <person name="Weinstock G."/>
            <person name="Elsik C.G."/>
            <person name="Reese J.T."/>
            <person name="Elhaik E."/>
            <person name="Landan G."/>
            <person name="Graur D."/>
            <person name="Arensburger P."/>
            <person name="Atkinson P."/>
            <person name="Beeman R.W."/>
            <person name="Beidler J."/>
            <person name="Brown S.J."/>
            <person name="Demuth J.P."/>
            <person name="Drury D.W."/>
            <person name="Du Y.Z."/>
            <person name="Fujiwara H."/>
            <person name="Lorenzen M."/>
            <person name="Maselli V."/>
            <person name="Osanai M."/>
            <person name="Park Y."/>
            <person name="Robertson H.M."/>
            <person name="Tu Z."/>
            <person name="Wang J.J."/>
            <person name="Wang S."/>
            <person name="Richards S."/>
            <person name="Song H."/>
            <person name="Zhang L."/>
            <person name="Sodergren E."/>
            <person name="Werner D."/>
            <person name="Stanke M."/>
            <person name="Morgenstern B."/>
            <person name="Solovyev V."/>
            <person name="Kosarev P."/>
            <person name="Brown G."/>
            <person name="Chen H.C."/>
            <person name="Ermolaeva O."/>
            <person name="Hlavina W."/>
            <person name="Kapustin Y."/>
            <person name="Kiryutin B."/>
            <person name="Kitts P."/>
            <person name="Maglott D."/>
            <person name="Pruitt K."/>
            <person name="Sapojnikov V."/>
            <person name="Souvorov A."/>
            <person name="Mackey A.J."/>
            <person name="Waterhouse R.M."/>
            <person name="Wyder S."/>
            <person name="Zdobnov E.M."/>
            <person name="Zdobnov E.M."/>
            <person name="Wyder S."/>
            <person name="Kriventseva E.V."/>
            <person name="Kadowaki T."/>
            <person name="Bork P."/>
            <person name="Aranda M."/>
            <person name="Bao R."/>
            <person name="Beermann A."/>
            <person name="Berns N."/>
            <person name="Bolognesi R."/>
            <person name="Bonneton F."/>
            <person name="Bopp D."/>
            <person name="Brown S.J."/>
            <person name="Bucher G."/>
            <person name="Butts T."/>
            <person name="Chaumot A."/>
            <person name="Denell R.E."/>
            <person name="Ferrier D.E."/>
            <person name="Friedrich M."/>
            <person name="Gordon C.M."/>
            <person name="Jindra M."/>
            <person name="Klingler M."/>
            <person name="Lan Q."/>
            <person name="Lattorff H.M."/>
            <person name="Laudet V."/>
            <person name="von Levetsow C."/>
            <person name="Liu Z."/>
            <person name="Lutz R."/>
            <person name="Lynch J.A."/>
            <person name="da Fonseca R.N."/>
            <person name="Posnien N."/>
            <person name="Reuter R."/>
            <person name="Roth S."/>
            <person name="Savard J."/>
            <person name="Schinko J.B."/>
            <person name="Schmitt C."/>
            <person name="Schoppmeier M."/>
            <person name="Schroder R."/>
            <person name="Shippy T.D."/>
            <person name="Simonnet F."/>
            <person name="Marques-Souza H."/>
            <person name="Tautz D."/>
            <person name="Tomoyasu Y."/>
            <person name="Trauner J."/>
            <person name="Van der Zee M."/>
            <person name="Vervoort M."/>
            <person name="Wittkopp N."/>
            <person name="Wimmer E.A."/>
            <person name="Yang X."/>
            <person name="Jones A.K."/>
            <person name="Sattelle D.B."/>
            <person name="Ebert P.R."/>
            <person name="Nelson D."/>
            <person name="Scott J.G."/>
            <person name="Beeman R.W."/>
            <person name="Muthukrishnan S."/>
            <person name="Kramer K.J."/>
            <person name="Arakane Y."/>
            <person name="Beeman R.W."/>
            <person name="Zhu Q."/>
            <person name="Hogenkamp D."/>
            <person name="Dixit R."/>
            <person name="Oppert B."/>
            <person name="Jiang H."/>
            <person name="Zou Z."/>
            <person name="Marshall J."/>
            <person name="Elpidina E."/>
            <person name="Vinokurov K."/>
            <person name="Oppert C."/>
            <person name="Zou Z."/>
            <person name="Evans J."/>
            <person name="Lu Z."/>
            <person name="Zhao P."/>
            <person name="Sumathipala N."/>
            <person name="Altincicek B."/>
            <person name="Vilcinskas A."/>
            <person name="Williams M."/>
            <person name="Hultmark D."/>
            <person name="Hetru C."/>
            <person name="Jiang H."/>
            <person name="Grimmelikhuijzen C.J."/>
            <person name="Hauser F."/>
            <person name="Cazzamali G."/>
            <person name="Williamson M."/>
            <person name="Park Y."/>
            <person name="Li B."/>
            <person name="Tanaka Y."/>
            <person name="Predel R."/>
            <person name="Neupert S."/>
            <person name="Schachtner J."/>
            <person name="Verleyen P."/>
            <person name="Raible F."/>
            <person name="Bork P."/>
            <person name="Friedrich M."/>
            <person name="Walden K.K."/>
            <person name="Robertson H.M."/>
            <person name="Angeli S."/>
            <person name="Foret S."/>
            <person name="Bucher G."/>
            <person name="Schuetz S."/>
            <person name="Maleszka R."/>
            <person name="Wimmer E.A."/>
            <person name="Beeman R.W."/>
            <person name="Lorenzen M."/>
            <person name="Tomoyasu Y."/>
            <person name="Miller S.C."/>
            <person name="Grossmann D."/>
            <person name="Bucher G."/>
        </authorList>
    </citation>
    <scope>NUCLEOTIDE SEQUENCE [LARGE SCALE GENOMIC DNA]</scope>
    <source>
        <strain evidence="17 18">Georgia GA2</strain>
    </source>
</reference>
<dbReference type="SMART" id="SM00100">
    <property type="entry name" value="cNMP"/>
    <property type="match status" value="1"/>
</dbReference>
<evidence type="ECO:0000256" key="12">
    <source>
        <dbReference type="ARBA" id="ARBA00023286"/>
    </source>
</evidence>
<feature type="chain" id="PRO_5007299736" description="Cyclic nucleotide-binding domain-containing protein" evidence="15">
    <location>
        <begin position="17"/>
        <end position="1092"/>
    </location>
</feature>
<dbReference type="PANTHER" id="PTHR43142">
    <property type="entry name" value="CARBOXYLIC ESTER HYDROLASE"/>
    <property type="match status" value="1"/>
</dbReference>
<dbReference type="InterPro" id="IPR018490">
    <property type="entry name" value="cNMP-bd_dom_sf"/>
</dbReference>
<keyword evidence="11" id="KW-0325">Glycoprotein</keyword>
<dbReference type="Gene3D" id="3.40.50.1820">
    <property type="entry name" value="alpha/beta hydrolase"/>
    <property type="match status" value="1"/>
</dbReference>
<accession>A0A139WD60</accession>
<keyword evidence="4" id="KW-0719">Serine esterase</keyword>
<feature type="transmembrane region" description="Helical" evidence="14">
    <location>
        <begin position="833"/>
        <end position="855"/>
    </location>
</feature>
<keyword evidence="12" id="KW-1071">Ligand-gated ion channel</keyword>
<dbReference type="InterPro" id="IPR019819">
    <property type="entry name" value="Carboxylesterase_B_CS"/>
</dbReference>
<feature type="domain" description="Cyclic nucleotide-binding" evidence="16">
    <location>
        <begin position="940"/>
        <end position="1056"/>
    </location>
</feature>
<organism evidence="17 18">
    <name type="scientific">Tribolium castaneum</name>
    <name type="common">Red flour beetle</name>
    <dbReference type="NCBI Taxonomy" id="7070"/>
    <lineage>
        <taxon>Eukaryota</taxon>
        <taxon>Metazoa</taxon>
        <taxon>Ecdysozoa</taxon>
        <taxon>Arthropoda</taxon>
        <taxon>Hexapoda</taxon>
        <taxon>Insecta</taxon>
        <taxon>Pterygota</taxon>
        <taxon>Neoptera</taxon>
        <taxon>Endopterygota</taxon>
        <taxon>Coleoptera</taxon>
        <taxon>Polyphaga</taxon>
        <taxon>Cucujiformia</taxon>
        <taxon>Tenebrionidae</taxon>
        <taxon>Tenebrionidae incertae sedis</taxon>
        <taxon>Tribolium</taxon>
    </lineage>
</organism>
<feature type="transmembrane region" description="Helical" evidence="14">
    <location>
        <begin position="709"/>
        <end position="729"/>
    </location>
</feature>
<dbReference type="PROSITE" id="PS50042">
    <property type="entry name" value="CNMP_BINDING_3"/>
    <property type="match status" value="1"/>
</dbReference>
<feature type="signal peptide" evidence="15">
    <location>
        <begin position="1"/>
        <end position="16"/>
    </location>
</feature>
<keyword evidence="6" id="KW-0378">Hydrolase</keyword>
<keyword evidence="8" id="KW-0406">Ion transport</keyword>
<comment type="subcellular location">
    <subcellularLocation>
        <location evidence="1">Membrane</location>
        <topology evidence="1">Multi-pass membrane protein</topology>
    </subcellularLocation>
</comment>
<dbReference type="PROSITE" id="PS00941">
    <property type="entry name" value="CARBOXYLESTERASE_B_2"/>
    <property type="match status" value="1"/>
</dbReference>
<dbReference type="InterPro" id="IPR019826">
    <property type="entry name" value="Carboxylesterase_B_AS"/>
</dbReference>
<reference evidence="17 18" key="2">
    <citation type="journal article" date="2010" name="Nucleic Acids Res.">
        <title>BeetleBase in 2010: revisions to provide comprehensive genomic information for Tribolium castaneum.</title>
        <authorList>
            <person name="Kim H.S."/>
            <person name="Murphy T."/>
            <person name="Xia J."/>
            <person name="Caragea D."/>
            <person name="Park Y."/>
            <person name="Beeman R.W."/>
            <person name="Lorenzen M.D."/>
            <person name="Butcher S."/>
            <person name="Manak J.R."/>
            <person name="Brown S.J."/>
        </authorList>
    </citation>
    <scope>GENOME REANNOTATION</scope>
    <source>
        <strain evidence="17 18">Georgia GA2</strain>
    </source>
</reference>
<dbReference type="FunFam" id="1.10.287.630:FF:000001">
    <property type="entry name" value="Cyclic nucleotide-gated channel alpha 3"/>
    <property type="match status" value="1"/>
</dbReference>
<dbReference type="InterPro" id="IPR014710">
    <property type="entry name" value="RmlC-like_jellyroll"/>
</dbReference>
<evidence type="ECO:0000256" key="9">
    <source>
        <dbReference type="ARBA" id="ARBA00023136"/>
    </source>
</evidence>
<gene>
    <name evidence="17" type="primary">AUGUSTUS-3.0.2_33340</name>
    <name evidence="17" type="ORF">TcasGA2_TC033340</name>
</gene>
<evidence type="ECO:0000256" key="10">
    <source>
        <dbReference type="ARBA" id="ARBA00023157"/>
    </source>
</evidence>
<dbReference type="Pfam" id="PF00135">
    <property type="entry name" value="COesterase"/>
    <property type="match status" value="1"/>
</dbReference>
<proteinExistence type="inferred from homology"/>
<dbReference type="EMBL" id="KQ971361">
    <property type="protein sequence ID" value="KYB25880.1"/>
    <property type="molecule type" value="Genomic_DNA"/>
</dbReference>
<evidence type="ECO:0000256" key="6">
    <source>
        <dbReference type="ARBA" id="ARBA00022801"/>
    </source>
</evidence>
<evidence type="ECO:0000256" key="7">
    <source>
        <dbReference type="ARBA" id="ARBA00022989"/>
    </source>
</evidence>
<evidence type="ECO:0000256" key="13">
    <source>
        <dbReference type="ARBA" id="ARBA00023303"/>
    </source>
</evidence>
<keyword evidence="18" id="KW-1185">Reference proteome</keyword>
<evidence type="ECO:0000313" key="17">
    <source>
        <dbReference type="EMBL" id="KYB25880.1"/>
    </source>
</evidence>
<dbReference type="InterPro" id="IPR002018">
    <property type="entry name" value="CarbesteraseB"/>
</dbReference>
<evidence type="ECO:0000256" key="2">
    <source>
        <dbReference type="ARBA" id="ARBA00005964"/>
    </source>
</evidence>
<comment type="similarity">
    <text evidence="2">Belongs to the type-B carboxylesterase/lipase family.</text>
</comment>
<dbReference type="CDD" id="cd00038">
    <property type="entry name" value="CAP_ED"/>
    <property type="match status" value="1"/>
</dbReference>
<dbReference type="STRING" id="7070.A0A139WD60"/>
<evidence type="ECO:0000256" key="11">
    <source>
        <dbReference type="ARBA" id="ARBA00023180"/>
    </source>
</evidence>
<dbReference type="PANTHER" id="PTHR43142:SF1">
    <property type="entry name" value="CARBOXYLIC ESTER HYDROLASE"/>
    <property type="match status" value="1"/>
</dbReference>
<dbReference type="InterPro" id="IPR029058">
    <property type="entry name" value="AB_hydrolase_fold"/>
</dbReference>
<name>A0A139WD60_TRICA</name>
<dbReference type="FunCoup" id="A0A139WD60">
    <property type="interactions" value="50"/>
</dbReference>
<keyword evidence="3" id="KW-0813">Transport</keyword>
<dbReference type="PROSITE" id="PS00122">
    <property type="entry name" value="CARBOXYLESTERASE_B_1"/>
    <property type="match status" value="1"/>
</dbReference>
<dbReference type="InParanoid" id="A0A139WD60"/>
<dbReference type="InterPro" id="IPR000595">
    <property type="entry name" value="cNMP-bd_dom"/>
</dbReference>
<dbReference type="SUPFAM" id="SSF53474">
    <property type="entry name" value="alpha/beta-Hydrolases"/>
    <property type="match status" value="1"/>
</dbReference>
<evidence type="ECO:0000256" key="5">
    <source>
        <dbReference type="ARBA" id="ARBA00022692"/>
    </source>
</evidence>
<keyword evidence="9 14" id="KW-0472">Membrane</keyword>
<evidence type="ECO:0000313" key="18">
    <source>
        <dbReference type="Proteomes" id="UP000007266"/>
    </source>
</evidence>
<dbReference type="GO" id="GO:0016020">
    <property type="term" value="C:membrane"/>
    <property type="evidence" value="ECO:0007669"/>
    <property type="project" value="UniProtKB-SubCell"/>
</dbReference>
<feature type="transmembrane region" description="Helical" evidence="14">
    <location>
        <begin position="807"/>
        <end position="827"/>
    </location>
</feature>
<dbReference type="GO" id="GO:0052689">
    <property type="term" value="F:carboxylic ester hydrolase activity"/>
    <property type="evidence" value="ECO:0007669"/>
    <property type="project" value="UniProtKB-KW"/>
</dbReference>
<dbReference type="AlphaFoldDB" id="A0A139WD60"/>
<evidence type="ECO:0000256" key="4">
    <source>
        <dbReference type="ARBA" id="ARBA00022487"/>
    </source>
</evidence>
<evidence type="ECO:0000256" key="15">
    <source>
        <dbReference type="SAM" id="SignalP"/>
    </source>
</evidence>
<dbReference type="Pfam" id="PF00027">
    <property type="entry name" value="cNMP_binding"/>
    <property type="match status" value="1"/>
</dbReference>
<dbReference type="SUPFAM" id="SSF51206">
    <property type="entry name" value="cAMP-binding domain-like"/>
    <property type="match status" value="1"/>
</dbReference>
<keyword evidence="10" id="KW-1015">Disulfide bond</keyword>
<feature type="transmembrane region" description="Helical" evidence="14">
    <location>
        <begin position="632"/>
        <end position="653"/>
    </location>
</feature>
<dbReference type="CDD" id="cd00312">
    <property type="entry name" value="Esterase_lipase"/>
    <property type="match status" value="1"/>
</dbReference>
<evidence type="ECO:0000256" key="3">
    <source>
        <dbReference type="ARBA" id="ARBA00022448"/>
    </source>
</evidence>
<keyword evidence="5 14" id="KW-0812">Transmembrane</keyword>
<keyword evidence="15" id="KW-0732">Signal</keyword>
<feature type="transmembrane region" description="Helical" evidence="14">
    <location>
        <begin position="665"/>
        <end position="689"/>
    </location>
</feature>
<dbReference type="ESTHER" id="trica-d2a516">
    <property type="family name" value="Carb_B_Arthropoda"/>
</dbReference>